<feature type="domain" description="HECT" evidence="7">
    <location>
        <begin position="529"/>
        <end position="841"/>
    </location>
</feature>
<evidence type="ECO:0000259" key="7">
    <source>
        <dbReference type="PROSITE" id="PS50237"/>
    </source>
</evidence>
<comment type="pathway">
    <text evidence="2">Protein modification; protein ubiquitination.</text>
</comment>
<keyword evidence="5 6" id="KW-0833">Ubl conjugation pathway</keyword>
<evidence type="ECO:0000256" key="5">
    <source>
        <dbReference type="ARBA" id="ARBA00022786"/>
    </source>
</evidence>
<proteinExistence type="predicted"/>
<sequence length="841" mass="98307">MSGFIDFFNITNEEFTQKDSICHSLIEATLFNNYSIGYIQSMLNILKMYDDKNGNDFTIDIIFKEYLENALSKGNQIEISNFIDSKISNIDSFYLLFFICYFDSSGSKKIREQIISQKYKLLTNEPFIINDFKISKFIVYYTLKKYDPGFSNYMSINQNSYNNYYYFNETNRFWQFADNYSSISDFKIDVRNDPFLLHSAACLKMKNNNFTVIFDIKNFKLPESISFELIRILMNNINSSDLLEIKTISAEFSNICSITSLLYNNNAQYDDLMNLQNNISNRSLMILLLLYSKIIKKDFSLQIVEFILGQIDINDSEDSFFATVLFNNIKSKLSDFYNIIPLDFIYIYSAFYNDINIDNNILLSAQYYGVIKKEFFKGNKVINGLELIIQKFKRNFIRFINRAISSSICNFPLPDFNYNELIDCKEVIKIITNHCNNDLYDKAYNLLMMTSKIDEIKNYFSNEENSNILKKLINYLNIYDAVKICDIFKIEDSFTEEQKNSYYFSFPYSSNSLYLSRESVLDDSIYLFKDQDMKLKTIIVQYVDEYGVDGGGLSRDWFSSVCQSLNDSFIFKTVPNGNSLTIGSFYDKDMLTFIGQFVGAAFNNRVFVNLKLSSFIWKIMMDEEITIDDMLDYDSEIYNSLKWIKENDPTELNQNFVDSSSEELCENGKNIILTNQNKGKYIKLLIDRILIGKNSESFELISEGFKQIVDFDKIKIFRAEEIKKKVQGIDYIDVDDWRKNSMYDRNSDCIKSFFNIIENWSEDQKQKLLKFVTGLSVLPINGFSGFYDLGGPFTICVCHCDFGYPTASTCSNTLYLPNNYDDWELEEYLLTAIENEEFGFL</sequence>
<evidence type="ECO:0000256" key="6">
    <source>
        <dbReference type="PROSITE-ProRule" id="PRU00104"/>
    </source>
</evidence>
<dbReference type="InterPro" id="IPR035983">
    <property type="entry name" value="Hect_E3_ubiquitin_ligase"/>
</dbReference>
<comment type="catalytic activity">
    <reaction evidence="1">
        <text>S-ubiquitinyl-[E2 ubiquitin-conjugating enzyme]-L-cysteine + [acceptor protein]-L-lysine = [E2 ubiquitin-conjugating enzyme]-L-cysteine + N(6)-ubiquitinyl-[acceptor protein]-L-lysine.</text>
        <dbReference type="EC" id="2.3.2.26"/>
    </reaction>
</comment>
<reference evidence="8 9" key="1">
    <citation type="submission" date="2024-04" db="EMBL/GenBank/DDBJ databases">
        <title>Tritrichomonas musculus Genome.</title>
        <authorList>
            <person name="Alves-Ferreira E."/>
            <person name="Grigg M."/>
            <person name="Lorenzi H."/>
            <person name="Galac M."/>
        </authorList>
    </citation>
    <scope>NUCLEOTIDE SEQUENCE [LARGE SCALE GENOMIC DNA]</scope>
    <source>
        <strain evidence="8 9">EAF2021</strain>
    </source>
</reference>
<dbReference type="Proteomes" id="UP001470230">
    <property type="component" value="Unassembled WGS sequence"/>
</dbReference>
<keyword evidence="9" id="KW-1185">Reference proteome</keyword>
<evidence type="ECO:0000256" key="4">
    <source>
        <dbReference type="ARBA" id="ARBA00022679"/>
    </source>
</evidence>
<dbReference type="Gene3D" id="3.90.1750.10">
    <property type="entry name" value="Hect, E3 ligase catalytic domains"/>
    <property type="match status" value="1"/>
</dbReference>
<dbReference type="EMBL" id="JAPFFF010000033">
    <property type="protein sequence ID" value="KAK8844348.1"/>
    <property type="molecule type" value="Genomic_DNA"/>
</dbReference>
<accession>A0ABR2HC99</accession>
<dbReference type="PANTHER" id="PTHR11254">
    <property type="entry name" value="HECT DOMAIN UBIQUITIN-PROTEIN LIGASE"/>
    <property type="match status" value="1"/>
</dbReference>
<dbReference type="Pfam" id="PF00632">
    <property type="entry name" value="HECT"/>
    <property type="match status" value="1"/>
</dbReference>
<name>A0ABR2HC99_9EUKA</name>
<evidence type="ECO:0000256" key="3">
    <source>
        <dbReference type="ARBA" id="ARBA00012485"/>
    </source>
</evidence>
<dbReference type="Gene3D" id="3.30.2410.10">
    <property type="entry name" value="Hect, E3 ligase catalytic domain"/>
    <property type="match status" value="1"/>
</dbReference>
<evidence type="ECO:0000256" key="2">
    <source>
        <dbReference type="ARBA" id="ARBA00004906"/>
    </source>
</evidence>
<keyword evidence="4" id="KW-0808">Transferase</keyword>
<dbReference type="Gene3D" id="3.30.2160.10">
    <property type="entry name" value="Hect, E3 ligase catalytic domain"/>
    <property type="match status" value="1"/>
</dbReference>
<dbReference type="PROSITE" id="PS50237">
    <property type="entry name" value="HECT"/>
    <property type="match status" value="1"/>
</dbReference>
<dbReference type="PANTHER" id="PTHR11254:SF440">
    <property type="entry name" value="E3 UBIQUITIN-PROTEIN LIGASE NEDD-4"/>
    <property type="match status" value="1"/>
</dbReference>
<evidence type="ECO:0000313" key="9">
    <source>
        <dbReference type="Proteomes" id="UP001470230"/>
    </source>
</evidence>
<dbReference type="SMART" id="SM00119">
    <property type="entry name" value="HECTc"/>
    <property type="match status" value="1"/>
</dbReference>
<dbReference type="EC" id="2.3.2.26" evidence="3"/>
<feature type="active site" description="Glycyl thioester intermediate" evidence="6">
    <location>
        <position position="810"/>
    </location>
</feature>
<protein>
    <recommendedName>
        <fullName evidence="3">HECT-type E3 ubiquitin transferase</fullName>
        <ecNumber evidence="3">2.3.2.26</ecNumber>
    </recommendedName>
</protein>
<comment type="caution">
    <text evidence="8">The sequence shown here is derived from an EMBL/GenBank/DDBJ whole genome shotgun (WGS) entry which is preliminary data.</text>
</comment>
<dbReference type="SUPFAM" id="SSF56204">
    <property type="entry name" value="Hect, E3 ligase catalytic domain"/>
    <property type="match status" value="1"/>
</dbReference>
<dbReference type="InterPro" id="IPR050409">
    <property type="entry name" value="E3_ubiq-protein_ligase"/>
</dbReference>
<gene>
    <name evidence="8" type="ORF">M9Y10_024562</name>
</gene>
<organism evidence="8 9">
    <name type="scientific">Tritrichomonas musculus</name>
    <dbReference type="NCBI Taxonomy" id="1915356"/>
    <lineage>
        <taxon>Eukaryota</taxon>
        <taxon>Metamonada</taxon>
        <taxon>Parabasalia</taxon>
        <taxon>Tritrichomonadida</taxon>
        <taxon>Tritrichomonadidae</taxon>
        <taxon>Tritrichomonas</taxon>
    </lineage>
</organism>
<evidence type="ECO:0000313" key="8">
    <source>
        <dbReference type="EMBL" id="KAK8844348.1"/>
    </source>
</evidence>
<dbReference type="InterPro" id="IPR000569">
    <property type="entry name" value="HECT_dom"/>
</dbReference>
<evidence type="ECO:0000256" key="1">
    <source>
        <dbReference type="ARBA" id="ARBA00000885"/>
    </source>
</evidence>